<keyword evidence="6" id="KW-1185">Reference proteome</keyword>
<dbReference type="SMART" id="SM00248">
    <property type="entry name" value="ANK"/>
    <property type="match status" value="4"/>
</dbReference>
<feature type="region of interest" description="Disordered" evidence="3">
    <location>
        <begin position="231"/>
        <end position="252"/>
    </location>
</feature>
<dbReference type="PANTHER" id="PTHR24198:SF165">
    <property type="entry name" value="ANKYRIN REPEAT-CONTAINING PROTEIN-RELATED"/>
    <property type="match status" value="1"/>
</dbReference>
<keyword evidence="2" id="KW-0040">ANK repeat</keyword>
<dbReference type="Gene3D" id="1.25.40.20">
    <property type="entry name" value="Ankyrin repeat-containing domain"/>
    <property type="match status" value="1"/>
</dbReference>
<evidence type="ECO:0000313" key="6">
    <source>
        <dbReference type="Proteomes" id="UP000649617"/>
    </source>
</evidence>
<feature type="compositionally biased region" description="Pro residues" evidence="3">
    <location>
        <begin position="235"/>
        <end position="244"/>
    </location>
</feature>
<evidence type="ECO:0000256" key="3">
    <source>
        <dbReference type="SAM" id="MobiDB-lite"/>
    </source>
</evidence>
<feature type="signal peptide" evidence="4">
    <location>
        <begin position="1"/>
        <end position="20"/>
    </location>
</feature>
<evidence type="ECO:0000256" key="1">
    <source>
        <dbReference type="ARBA" id="ARBA00022737"/>
    </source>
</evidence>
<name>A0A812TTU9_SYMPI</name>
<dbReference type="OrthoDB" id="10070851at2759"/>
<dbReference type="InterPro" id="IPR002110">
    <property type="entry name" value="Ankyrin_rpt"/>
</dbReference>
<comment type="caution">
    <text evidence="5">The sequence shown here is derived from an EMBL/GenBank/DDBJ whole genome shotgun (WGS) entry which is preliminary data.</text>
</comment>
<feature type="compositionally biased region" description="Pro residues" evidence="3">
    <location>
        <begin position="43"/>
        <end position="56"/>
    </location>
</feature>
<feature type="region of interest" description="Disordered" evidence="3">
    <location>
        <begin position="23"/>
        <end position="62"/>
    </location>
</feature>
<protein>
    <submittedName>
        <fullName evidence="5">ANKRD50 protein</fullName>
    </submittedName>
</protein>
<dbReference type="Pfam" id="PF12796">
    <property type="entry name" value="Ank_2"/>
    <property type="match status" value="1"/>
</dbReference>
<evidence type="ECO:0000256" key="4">
    <source>
        <dbReference type="SAM" id="SignalP"/>
    </source>
</evidence>
<evidence type="ECO:0000256" key="2">
    <source>
        <dbReference type="ARBA" id="ARBA00023043"/>
    </source>
</evidence>
<keyword evidence="4" id="KW-0732">Signal</keyword>
<dbReference type="SUPFAM" id="SSF48403">
    <property type="entry name" value="Ankyrin repeat"/>
    <property type="match status" value="1"/>
</dbReference>
<keyword evidence="1" id="KW-0677">Repeat</keyword>
<evidence type="ECO:0000313" key="5">
    <source>
        <dbReference type="EMBL" id="CAE7548655.1"/>
    </source>
</evidence>
<reference evidence="5" key="1">
    <citation type="submission" date="2021-02" db="EMBL/GenBank/DDBJ databases">
        <authorList>
            <person name="Dougan E. K."/>
            <person name="Rhodes N."/>
            <person name="Thang M."/>
            <person name="Chan C."/>
        </authorList>
    </citation>
    <scope>NUCLEOTIDE SEQUENCE</scope>
</reference>
<dbReference type="PANTHER" id="PTHR24198">
    <property type="entry name" value="ANKYRIN REPEAT AND PROTEIN KINASE DOMAIN-CONTAINING PROTEIN"/>
    <property type="match status" value="1"/>
</dbReference>
<organism evidence="5 6">
    <name type="scientific">Symbiodinium pilosum</name>
    <name type="common">Dinoflagellate</name>
    <dbReference type="NCBI Taxonomy" id="2952"/>
    <lineage>
        <taxon>Eukaryota</taxon>
        <taxon>Sar</taxon>
        <taxon>Alveolata</taxon>
        <taxon>Dinophyceae</taxon>
        <taxon>Suessiales</taxon>
        <taxon>Symbiodiniaceae</taxon>
        <taxon>Symbiodinium</taxon>
    </lineage>
</organism>
<sequence>MFKRVTTFVGLLALIHPIAAQPSPSVESSAVETKATPAAATAPSPPVRVSPPPAPPVVRVDPGTDTARRLAEEKEASKQQLNRDFLDACRHFNKTKIEALLLQGADIDDVTASGPHWSALAEAAVNRKSELALYLLSKRASPDVADNRGRTPLFHAVRYNLGTVVTEMLKTAKKLDSSDGDGIDMLTRAVWQEQTDMVKSLLAAGAKSPMAASGAKSASTDIRRLFGVSDQPAAAAPPSPPPATPVATRAATPATNVATPLASAASPAAMTAEAPAETPAATSLYTGA</sequence>
<proteinExistence type="predicted"/>
<feature type="chain" id="PRO_5032994283" evidence="4">
    <location>
        <begin position="21"/>
        <end position="288"/>
    </location>
</feature>
<gene>
    <name evidence="5" type="primary">ANKRD50</name>
    <name evidence="5" type="ORF">SPIL2461_LOCUS14564</name>
</gene>
<dbReference type="Proteomes" id="UP000649617">
    <property type="component" value="Unassembled WGS sequence"/>
</dbReference>
<feature type="region of interest" description="Disordered" evidence="3">
    <location>
        <begin position="269"/>
        <end position="288"/>
    </location>
</feature>
<dbReference type="AlphaFoldDB" id="A0A812TTU9"/>
<dbReference type="InterPro" id="IPR036770">
    <property type="entry name" value="Ankyrin_rpt-contain_sf"/>
</dbReference>
<accession>A0A812TTU9</accession>
<dbReference type="EMBL" id="CAJNIZ010033880">
    <property type="protein sequence ID" value="CAE7548655.1"/>
    <property type="molecule type" value="Genomic_DNA"/>
</dbReference>